<gene>
    <name evidence="1" type="ORF">CI15_00335</name>
</gene>
<dbReference type="EMBL" id="LRBG01000001">
    <property type="protein sequence ID" value="KXU91081.1"/>
    <property type="molecule type" value="Genomic_DNA"/>
</dbReference>
<protein>
    <submittedName>
        <fullName evidence="1">Uncharacterized protein</fullName>
    </submittedName>
</protein>
<dbReference type="STRING" id="1399968.CI15_00335"/>
<accession>A0A149Q172</accession>
<evidence type="ECO:0000313" key="1">
    <source>
        <dbReference type="EMBL" id="KXU91081.1"/>
    </source>
</evidence>
<dbReference type="AlphaFoldDB" id="A0A149Q172"/>
<dbReference type="Proteomes" id="UP000075613">
    <property type="component" value="Unassembled WGS sequence"/>
</dbReference>
<dbReference type="RefSeq" id="WP_062123021.1">
    <property type="nucleotide sequence ID" value="NZ_LRBG01000001.1"/>
</dbReference>
<comment type="caution">
    <text evidence="1">The sequence shown here is derived from an EMBL/GenBank/DDBJ whole genome shotgun (WGS) entry which is preliminary data.</text>
</comment>
<sequence length="74" mass="8311">MSNITSKVEAACAFLRAHLRLCIAAGDGVYVRAQEAGHSRRTIERACAVLRVVKTRSTRFGTSHWELPRREVRS</sequence>
<organism evidence="1 2">
    <name type="scientific">Paraburkholderia monticola</name>
    <dbReference type="NCBI Taxonomy" id="1399968"/>
    <lineage>
        <taxon>Bacteria</taxon>
        <taxon>Pseudomonadati</taxon>
        <taxon>Pseudomonadota</taxon>
        <taxon>Betaproteobacteria</taxon>
        <taxon>Burkholderiales</taxon>
        <taxon>Burkholderiaceae</taxon>
        <taxon>Paraburkholderia</taxon>
    </lineage>
</organism>
<reference evidence="1 2" key="1">
    <citation type="journal article" date="2015" name="Int. J. Syst. Evol. Microbiol.">
        <title>Burkholderia monticola sp. nov., isolated from mountain soil.</title>
        <authorList>
            <person name="Baek I."/>
            <person name="Seo B."/>
            <person name="Lee I."/>
            <person name="Yi H."/>
            <person name="Chun J."/>
        </authorList>
    </citation>
    <scope>NUCLEOTIDE SEQUENCE [LARGE SCALE GENOMIC DNA]</scope>
    <source>
        <strain evidence="1 2">JC2948</strain>
    </source>
</reference>
<proteinExistence type="predicted"/>
<evidence type="ECO:0000313" key="2">
    <source>
        <dbReference type="Proteomes" id="UP000075613"/>
    </source>
</evidence>
<name>A0A149Q172_9BURK</name>
<keyword evidence="2" id="KW-1185">Reference proteome</keyword>